<proteinExistence type="predicted"/>
<accession>A0A8X6YVP1</accession>
<organism evidence="1 2">
    <name type="scientific">Trichonephila inaurata madagascariensis</name>
    <dbReference type="NCBI Taxonomy" id="2747483"/>
    <lineage>
        <taxon>Eukaryota</taxon>
        <taxon>Metazoa</taxon>
        <taxon>Ecdysozoa</taxon>
        <taxon>Arthropoda</taxon>
        <taxon>Chelicerata</taxon>
        <taxon>Arachnida</taxon>
        <taxon>Araneae</taxon>
        <taxon>Araneomorphae</taxon>
        <taxon>Entelegynae</taxon>
        <taxon>Araneoidea</taxon>
        <taxon>Nephilidae</taxon>
        <taxon>Trichonephila</taxon>
        <taxon>Trichonephila inaurata</taxon>
    </lineage>
</organism>
<protein>
    <submittedName>
        <fullName evidence="1">Uncharacterized protein</fullName>
    </submittedName>
</protein>
<reference evidence="1" key="1">
    <citation type="submission" date="2020-08" db="EMBL/GenBank/DDBJ databases">
        <title>Multicomponent nature underlies the extraordinary mechanical properties of spider dragline silk.</title>
        <authorList>
            <person name="Kono N."/>
            <person name="Nakamura H."/>
            <person name="Mori M."/>
            <person name="Yoshida Y."/>
            <person name="Ohtoshi R."/>
            <person name="Malay A.D."/>
            <person name="Moran D.A.P."/>
            <person name="Tomita M."/>
            <person name="Numata K."/>
            <person name="Arakawa K."/>
        </authorList>
    </citation>
    <scope>NUCLEOTIDE SEQUENCE</scope>
</reference>
<keyword evidence="2" id="KW-1185">Reference proteome</keyword>
<sequence>MQIDLPVPGRCPLHSNSSERNSAMFRQHKIRKCYVLLCPLNCMKNKISNNRKKVTDINRFDIQQCFVLIEKPRKKPIVRPYSIRFVKPERVPIEKPKKNFTIHYASTFLKDVANGFFSKNIGKKCMNFTRIYNALKSPFWNLDCNQFISLLYTFYEEFCQKNKREHNKIKIVIDVNNDVNTRVPQETIEETSIQKARLKHCKKTTKVSPKRREKRPGNLNYQETELTEEIAESPDKKKMQVLSSTSGSAPEMLQEQQGGLEVDQHLLEIKIKAPALKILPDQIETDDPLLELEGREPVVRIFQEQTSQESVKIVQFVSEIKEKEPVLENLNNQPSKECVKADNPLPETEVKELAMKILKELTPRKNVIADQFLPEVTEKEPVPEMLQELIREDNPLLEAEVREPAMEILQVQ</sequence>
<comment type="caution">
    <text evidence="1">The sequence shown here is derived from an EMBL/GenBank/DDBJ whole genome shotgun (WGS) entry which is preliminary data.</text>
</comment>
<gene>
    <name evidence="1" type="ORF">TNIN_456751</name>
</gene>
<dbReference type="Proteomes" id="UP000886998">
    <property type="component" value="Unassembled WGS sequence"/>
</dbReference>
<feature type="non-terminal residue" evidence="1">
    <location>
        <position position="412"/>
    </location>
</feature>
<dbReference type="EMBL" id="BMAV01022688">
    <property type="protein sequence ID" value="GFY77848.1"/>
    <property type="molecule type" value="Genomic_DNA"/>
</dbReference>
<evidence type="ECO:0000313" key="2">
    <source>
        <dbReference type="Proteomes" id="UP000886998"/>
    </source>
</evidence>
<name>A0A8X6YVP1_9ARAC</name>
<evidence type="ECO:0000313" key="1">
    <source>
        <dbReference type="EMBL" id="GFY77848.1"/>
    </source>
</evidence>
<dbReference type="AlphaFoldDB" id="A0A8X6YVP1"/>
<dbReference type="OrthoDB" id="10661605at2759"/>